<dbReference type="Gene3D" id="3.40.50.300">
    <property type="entry name" value="P-loop containing nucleotide triphosphate hydrolases"/>
    <property type="match status" value="1"/>
</dbReference>
<accession>A0A8K0SNT2</accession>
<evidence type="ECO:0000259" key="2">
    <source>
        <dbReference type="Pfam" id="PF17109"/>
    </source>
</evidence>
<dbReference type="OrthoDB" id="448455at2759"/>
<dbReference type="SUPFAM" id="SSF52540">
    <property type="entry name" value="P-loop containing nucleoside triphosphate hydrolases"/>
    <property type="match status" value="1"/>
</dbReference>
<dbReference type="Pfam" id="PF17109">
    <property type="entry name" value="Goodbye"/>
    <property type="match status" value="1"/>
</dbReference>
<dbReference type="Proteomes" id="UP000813444">
    <property type="component" value="Unassembled WGS sequence"/>
</dbReference>
<keyword evidence="5" id="KW-1185">Reference proteome</keyword>
<feature type="domain" description="Fungal STAND N-terminal Goodbye" evidence="2">
    <location>
        <begin position="24"/>
        <end position="140"/>
    </location>
</feature>
<keyword evidence="1" id="KW-0677">Repeat</keyword>
<evidence type="ECO:0000313" key="5">
    <source>
        <dbReference type="Proteomes" id="UP000813444"/>
    </source>
</evidence>
<organism evidence="4 5">
    <name type="scientific">Stachybotrys elegans</name>
    <dbReference type="NCBI Taxonomy" id="80388"/>
    <lineage>
        <taxon>Eukaryota</taxon>
        <taxon>Fungi</taxon>
        <taxon>Dikarya</taxon>
        <taxon>Ascomycota</taxon>
        <taxon>Pezizomycotina</taxon>
        <taxon>Sordariomycetes</taxon>
        <taxon>Hypocreomycetidae</taxon>
        <taxon>Hypocreales</taxon>
        <taxon>Stachybotryaceae</taxon>
        <taxon>Stachybotrys</taxon>
    </lineage>
</organism>
<proteinExistence type="predicted"/>
<dbReference type="InterPro" id="IPR056884">
    <property type="entry name" value="NPHP3-like_N"/>
</dbReference>
<dbReference type="PANTHER" id="PTHR10039">
    <property type="entry name" value="AMELOGENIN"/>
    <property type="match status" value="1"/>
</dbReference>
<name>A0A8K0SNT2_9HYPO</name>
<evidence type="ECO:0000259" key="3">
    <source>
        <dbReference type="Pfam" id="PF24883"/>
    </source>
</evidence>
<feature type="domain" description="Nephrocystin 3-like N-terminal" evidence="3">
    <location>
        <begin position="318"/>
        <end position="481"/>
    </location>
</feature>
<gene>
    <name evidence="4" type="ORF">B0I35DRAFT_357885</name>
</gene>
<evidence type="ECO:0000256" key="1">
    <source>
        <dbReference type="ARBA" id="ARBA00022737"/>
    </source>
</evidence>
<evidence type="ECO:0000313" key="4">
    <source>
        <dbReference type="EMBL" id="KAH7310782.1"/>
    </source>
</evidence>
<reference evidence="4" key="1">
    <citation type="journal article" date="2021" name="Nat. Commun.">
        <title>Genetic determinants of endophytism in the Arabidopsis root mycobiome.</title>
        <authorList>
            <person name="Mesny F."/>
            <person name="Miyauchi S."/>
            <person name="Thiergart T."/>
            <person name="Pickel B."/>
            <person name="Atanasova L."/>
            <person name="Karlsson M."/>
            <person name="Huettel B."/>
            <person name="Barry K.W."/>
            <person name="Haridas S."/>
            <person name="Chen C."/>
            <person name="Bauer D."/>
            <person name="Andreopoulos W."/>
            <person name="Pangilinan J."/>
            <person name="LaButti K."/>
            <person name="Riley R."/>
            <person name="Lipzen A."/>
            <person name="Clum A."/>
            <person name="Drula E."/>
            <person name="Henrissat B."/>
            <person name="Kohler A."/>
            <person name="Grigoriev I.V."/>
            <person name="Martin F.M."/>
            <person name="Hacquard S."/>
        </authorList>
    </citation>
    <scope>NUCLEOTIDE SEQUENCE</scope>
    <source>
        <strain evidence="4">MPI-CAGE-CH-0235</strain>
    </source>
</reference>
<sequence length="1390" mass="158150">MASPTVVALPKELQEDDRDVSDLWKQALQNYKGIVGFDLERKFDNVEAMVSFGTEQMNNFHRFRHDQKKVDKLRSIFKDNLDLLEMGAQQLISAATPAFPPAAAIGTAMTWILQACRSLSADYDVVVVFFDDMNSFLQRIIILETRLPAHKAYQNCLMDVFNSFLSMCGFAHKYIVLGRFKKWITNLFEGQDPELAGARKTMETSLNRLQNATEFAILGNTEETKKMTQELQENARLHALMLEEQREVLGSIQETAQNTHSDVQKILKLMSSQGLAEIGAPPQATDKPPLANSIRNALFKVDADDHEYTVLGETMVPNTCSWLFTEPAWGTWMKKPVGQRPVLVVFGAPGTGKSHLALAVHDKLQEVAEDGTAIGHFYFREQQSSFKRFLCGIVTVINQIAEKDAKLCEKINSLLMEDTTLIDRSSWRSLVEVILSPIFSELDRRLWVVFDGLDELQDANSFGAFAGMVQNLNISIVVTCREDRLSIIDGLDTVVIRLDKEKQLTDLKALTWHRMKGLSNLRNFSPYVQARIADRIVEVSPNMLYVEHMLARLNRIGREGAVLQLINNPMPGSVQHLYSSSLDECQRRMIPKHQHVASMLLHYLAFARREMTLDEVVSLLRNFSGDDNFNLEEIPEILSRFLSIGDPVELESRRTPRHHAYSLSSIEKGQDDIYDDGKLPVKFQERSMRDFFRNLKDENKLYRWGESEAQRKMFLAAIDIAQPAPEGTVSKFHPKLQSYAAEEIFSHWVHISPGTHTTAQQAEAMEALALVMSNKTGLAEMLSRLPMLFYADTYDNTGNVNRKIMEWIELFEQNEVREQLSESATLWWSKLTEDPRRLRLGLAKGFLSLLYQAPDKGAARKQFQLCRNVLRRCGLQNLLLENAQKLYPERTLGKDDVDEALVLGVIRLFEEVPMDDRAYRAVAEIVSNYHPDISFELCQTALTLNQNDTVERCKILILLARLHMEAENLEKAAEAVGSCIPYIQDEIPVALKQNVWITKAAVDTKLGNSSASASYRAARAVDPNTMVPGDCLVKELFLFVEKDDKVGYMETLKSWTPLERLAWFTWRYAHTNEIKQHYIRDCAVILGEEDFVISVYREIVGYMDKLNASVPIKVDMAQTYLQVLEDNRAARAILEEVADSHCNGYPWAITGEDPQDVLPRLLSCMTDILFAQFYESRDPKVKTEAYEALKGLMQRPLFLDIPIYSSFVLLNYRNKLAMMSLKLGNAVEFQSTLQSNIDNCMEALTDNTFWNDCFNLIELGRAVAVLSRSIRSPHLSQELHRCARILNSAMYSRLDITIDDEVTRRLIEMNNISWEGVHEDTEGIDEGDLMPSQLCTNTCDGACRPIAKYTRWGDRGAYMCLLCSTVFLCEECHALRQDVTKWEGTPVARN</sequence>
<dbReference type="Pfam" id="PF24883">
    <property type="entry name" value="NPHP3_N"/>
    <property type="match status" value="1"/>
</dbReference>
<comment type="caution">
    <text evidence="4">The sequence shown here is derived from an EMBL/GenBank/DDBJ whole genome shotgun (WGS) entry which is preliminary data.</text>
</comment>
<dbReference type="EMBL" id="JAGPNK010000012">
    <property type="protein sequence ID" value="KAH7310782.1"/>
    <property type="molecule type" value="Genomic_DNA"/>
</dbReference>
<dbReference type="InterPro" id="IPR031350">
    <property type="entry name" value="Goodbye_dom"/>
</dbReference>
<protein>
    <recommendedName>
        <fullName evidence="6">Fungal STAND N-terminal Goodbye domain-containing protein</fullName>
    </recommendedName>
</protein>
<dbReference type="PANTHER" id="PTHR10039:SF17">
    <property type="entry name" value="FUNGAL STAND N-TERMINAL GOODBYE DOMAIN-CONTAINING PROTEIN-RELATED"/>
    <property type="match status" value="1"/>
</dbReference>
<evidence type="ECO:0008006" key="6">
    <source>
        <dbReference type="Google" id="ProtNLM"/>
    </source>
</evidence>
<dbReference type="InterPro" id="IPR027417">
    <property type="entry name" value="P-loop_NTPase"/>
</dbReference>